<sequence>MRVPCLQALGPTCLSPPDLTQKPELHIPEILASGEPVTLACTVRGSCEEARALFLSWEGPGVSSSTDGSSSSSSRSGLRLARKPQDHSTALGCHLNFSLANVTRSSTVKLQMACECWWARGEPEPGRNDGPKSKAEPSAGGPGVVRGATSSFPGLWGRKSRAPARLLHSSCSLKKTLQCSCSFHGIPTPSVRWLMGGAPVGVNGPDSGLQVTSLMLGPWANSTISLTEEPEVVTRLRCEGKNQHGIHASSIFLIPDKNSISSVFVKGLIQGIVYGAIASALLFLLLVLLAMKMLKWWEESHSPKANEALILKKPKPELLEEPETPMEYKAETSLVSVEETRSPRSRCGLGGLLLRPLSLAYRQPSSPVSSHGLPSV</sequence>
<dbReference type="RefSeq" id="XP_074227130.1">
    <property type="nucleotide sequence ID" value="XM_074371029.1"/>
</dbReference>
<accession>A0AC58QXX6</accession>
<gene>
    <name evidence="2" type="primary">LOC105062784</name>
</gene>
<keyword evidence="1" id="KW-1185">Reference proteome</keyword>
<name>A0AC58QXX6_CAMBA</name>
<protein>
    <submittedName>
        <fullName evidence="2">Sialic acid-binding Ig-like lectin 5 isoform X1</fullName>
    </submittedName>
</protein>
<proteinExistence type="predicted"/>
<evidence type="ECO:0000313" key="2">
    <source>
        <dbReference type="RefSeq" id="XP_074227130.1"/>
    </source>
</evidence>
<evidence type="ECO:0000313" key="1">
    <source>
        <dbReference type="Proteomes" id="UP001732780"/>
    </source>
</evidence>
<dbReference type="Proteomes" id="UP001732780">
    <property type="component" value="Chromosome 9"/>
</dbReference>
<reference evidence="2" key="1">
    <citation type="submission" date="2025-08" db="UniProtKB">
        <authorList>
            <consortium name="RefSeq"/>
        </authorList>
    </citation>
    <scope>IDENTIFICATION</scope>
    <source>
        <tissue evidence="2">Blood</tissue>
    </source>
</reference>
<organism evidence="1 2">
    <name type="scientific">Camelus bactrianus</name>
    <name type="common">Bactrian camel</name>
    <dbReference type="NCBI Taxonomy" id="9837"/>
    <lineage>
        <taxon>Eukaryota</taxon>
        <taxon>Metazoa</taxon>
        <taxon>Chordata</taxon>
        <taxon>Craniata</taxon>
        <taxon>Vertebrata</taxon>
        <taxon>Euteleostomi</taxon>
        <taxon>Mammalia</taxon>
        <taxon>Eutheria</taxon>
        <taxon>Laurasiatheria</taxon>
        <taxon>Artiodactyla</taxon>
        <taxon>Tylopoda</taxon>
        <taxon>Camelidae</taxon>
        <taxon>Camelus</taxon>
    </lineage>
</organism>